<gene>
    <name evidence="1" type="ORF">NQ318_001104</name>
</gene>
<reference evidence="1" key="1">
    <citation type="journal article" date="2023" name="Insect Mol. Biol.">
        <title>Genome sequencing provides insights into the evolution of gene families encoding plant cell wall-degrading enzymes in longhorned beetles.</title>
        <authorList>
            <person name="Shin N.R."/>
            <person name="Okamura Y."/>
            <person name="Kirsch R."/>
            <person name="Pauchet Y."/>
        </authorList>
    </citation>
    <scope>NUCLEOTIDE SEQUENCE</scope>
    <source>
        <strain evidence="1">AMC_N1</strain>
    </source>
</reference>
<evidence type="ECO:0000313" key="2">
    <source>
        <dbReference type="Proteomes" id="UP001162162"/>
    </source>
</evidence>
<dbReference type="Proteomes" id="UP001162162">
    <property type="component" value="Unassembled WGS sequence"/>
</dbReference>
<name>A0AAV8ZGL6_9CUCU</name>
<organism evidence="1 2">
    <name type="scientific">Aromia moschata</name>
    <dbReference type="NCBI Taxonomy" id="1265417"/>
    <lineage>
        <taxon>Eukaryota</taxon>
        <taxon>Metazoa</taxon>
        <taxon>Ecdysozoa</taxon>
        <taxon>Arthropoda</taxon>
        <taxon>Hexapoda</taxon>
        <taxon>Insecta</taxon>
        <taxon>Pterygota</taxon>
        <taxon>Neoptera</taxon>
        <taxon>Endopterygota</taxon>
        <taxon>Coleoptera</taxon>
        <taxon>Polyphaga</taxon>
        <taxon>Cucujiformia</taxon>
        <taxon>Chrysomeloidea</taxon>
        <taxon>Cerambycidae</taxon>
        <taxon>Cerambycinae</taxon>
        <taxon>Callichromatini</taxon>
        <taxon>Aromia</taxon>
    </lineage>
</organism>
<sequence length="187" mass="21330">MLNACDVSLNVLDKQPLCDFLNKYIPEVLLLGLTTLYNYLLTVRSDLLKWITSAFKNTRLWLCIDETTDCKKHSILYVIVLRDSNGNTITRVVLETLEQFELSTSQVVMFMTGGTAMMLLVGCLLSERDCRLLHVTGKIMFSQRRRIYSGYKKSVLKTSQNVFASFTANVLIFPNHHSKFLLLGKHG</sequence>
<protein>
    <submittedName>
        <fullName evidence="1">Uncharacterized protein</fullName>
    </submittedName>
</protein>
<evidence type="ECO:0000313" key="1">
    <source>
        <dbReference type="EMBL" id="KAJ8962707.1"/>
    </source>
</evidence>
<accession>A0AAV8ZGL6</accession>
<dbReference type="EMBL" id="JAPWTK010000002">
    <property type="protein sequence ID" value="KAJ8962707.1"/>
    <property type="molecule type" value="Genomic_DNA"/>
</dbReference>
<keyword evidence="2" id="KW-1185">Reference proteome</keyword>
<comment type="caution">
    <text evidence="1">The sequence shown here is derived from an EMBL/GenBank/DDBJ whole genome shotgun (WGS) entry which is preliminary data.</text>
</comment>
<dbReference type="AlphaFoldDB" id="A0AAV8ZGL6"/>
<proteinExistence type="predicted"/>